<evidence type="ECO:0000256" key="2">
    <source>
        <dbReference type="ARBA" id="ARBA00023012"/>
    </source>
</evidence>
<comment type="caution">
    <text evidence="8">The sequence shown here is derived from an EMBL/GenBank/DDBJ whole genome shotgun (WGS) entry which is preliminary data.</text>
</comment>
<keyword evidence="2" id="KW-0902">Two-component regulatory system</keyword>
<dbReference type="OrthoDB" id="9787344at2"/>
<dbReference type="Pfam" id="PF00072">
    <property type="entry name" value="Response_reg"/>
    <property type="match status" value="1"/>
</dbReference>
<dbReference type="EMBL" id="SGIT01000001">
    <property type="protein sequence ID" value="RZF61364.1"/>
    <property type="molecule type" value="Genomic_DNA"/>
</dbReference>
<evidence type="ECO:0000256" key="4">
    <source>
        <dbReference type="ARBA" id="ARBA00023125"/>
    </source>
</evidence>
<sequence>MSMIKCVLLDDELPMLGYLQALCRELEGIEVIKSYNNPLKFLDDVDKLDFNTCVLDINMPGINGLELANRLEGKAIIFSTAYKEYAAEAFDLDAVDYLRKPYQLERLEKAFGKVQAWLSNKNQVNAIYVELNTNLGKSRMNTNDIAYIAVAENDRRDKEIWFKDGQSFLAKNITFDDILERFPEGQFCKINRKTVIALHAVSYYTTQWVSCEIASSKNPIQFKLSEQYREHFMSLFLS</sequence>
<name>A0A4Q6XVA0_9SPHI</name>
<dbReference type="InterPro" id="IPR039420">
    <property type="entry name" value="WalR-like"/>
</dbReference>
<dbReference type="Proteomes" id="UP000292855">
    <property type="component" value="Unassembled WGS sequence"/>
</dbReference>
<dbReference type="Gene3D" id="3.40.50.2300">
    <property type="match status" value="1"/>
</dbReference>
<dbReference type="Gene3D" id="2.40.50.1020">
    <property type="entry name" value="LytTr DNA-binding domain"/>
    <property type="match status" value="1"/>
</dbReference>
<keyword evidence="9" id="KW-1185">Reference proteome</keyword>
<dbReference type="GO" id="GO:0005829">
    <property type="term" value="C:cytosol"/>
    <property type="evidence" value="ECO:0007669"/>
    <property type="project" value="TreeGrafter"/>
</dbReference>
<dbReference type="InterPro" id="IPR011006">
    <property type="entry name" value="CheY-like_superfamily"/>
</dbReference>
<keyword evidence="4" id="KW-0238">DNA-binding</keyword>
<dbReference type="GO" id="GO:0006355">
    <property type="term" value="P:regulation of DNA-templated transcription"/>
    <property type="evidence" value="ECO:0007669"/>
    <property type="project" value="TreeGrafter"/>
</dbReference>
<dbReference type="GO" id="GO:0032993">
    <property type="term" value="C:protein-DNA complex"/>
    <property type="evidence" value="ECO:0007669"/>
    <property type="project" value="TreeGrafter"/>
</dbReference>
<evidence type="ECO:0000313" key="8">
    <source>
        <dbReference type="EMBL" id="RZF61364.1"/>
    </source>
</evidence>
<protein>
    <submittedName>
        <fullName evidence="8">Response regulator transcription factor</fullName>
    </submittedName>
</protein>
<accession>A0A4Q6XVA0</accession>
<dbReference type="InterPro" id="IPR001789">
    <property type="entry name" value="Sig_transdc_resp-reg_receiver"/>
</dbReference>
<evidence type="ECO:0000256" key="5">
    <source>
        <dbReference type="ARBA" id="ARBA00023163"/>
    </source>
</evidence>
<dbReference type="PROSITE" id="PS50110">
    <property type="entry name" value="RESPONSE_REGULATORY"/>
    <property type="match status" value="1"/>
</dbReference>
<organism evidence="8 9">
    <name type="scientific">Sphingobacterium corticibacterium</name>
    <dbReference type="NCBI Taxonomy" id="2484746"/>
    <lineage>
        <taxon>Bacteria</taxon>
        <taxon>Pseudomonadati</taxon>
        <taxon>Bacteroidota</taxon>
        <taxon>Sphingobacteriia</taxon>
        <taxon>Sphingobacteriales</taxon>
        <taxon>Sphingobacteriaceae</taxon>
        <taxon>Sphingobacterium</taxon>
    </lineage>
</organism>
<evidence type="ECO:0000313" key="9">
    <source>
        <dbReference type="Proteomes" id="UP000292855"/>
    </source>
</evidence>
<dbReference type="GO" id="GO:0000976">
    <property type="term" value="F:transcription cis-regulatory region binding"/>
    <property type="evidence" value="ECO:0007669"/>
    <property type="project" value="TreeGrafter"/>
</dbReference>
<dbReference type="AlphaFoldDB" id="A0A4Q6XVA0"/>
<feature type="modified residue" description="4-aspartylphosphate" evidence="6">
    <location>
        <position position="56"/>
    </location>
</feature>
<proteinExistence type="predicted"/>
<evidence type="ECO:0000256" key="6">
    <source>
        <dbReference type="PROSITE-ProRule" id="PRU00169"/>
    </source>
</evidence>
<dbReference type="PANTHER" id="PTHR48111">
    <property type="entry name" value="REGULATOR OF RPOS"/>
    <property type="match status" value="1"/>
</dbReference>
<gene>
    <name evidence="8" type="ORF">EWE74_00515</name>
</gene>
<dbReference type="SMART" id="SM00448">
    <property type="entry name" value="REC"/>
    <property type="match status" value="1"/>
</dbReference>
<keyword evidence="1 6" id="KW-0597">Phosphoprotein</keyword>
<feature type="domain" description="Response regulatory" evidence="7">
    <location>
        <begin position="5"/>
        <end position="115"/>
    </location>
</feature>
<dbReference type="PANTHER" id="PTHR48111:SF1">
    <property type="entry name" value="TWO-COMPONENT RESPONSE REGULATOR ORR33"/>
    <property type="match status" value="1"/>
</dbReference>
<dbReference type="SMART" id="SM00850">
    <property type="entry name" value="LytTR"/>
    <property type="match status" value="1"/>
</dbReference>
<dbReference type="InterPro" id="IPR007492">
    <property type="entry name" value="LytTR_DNA-bd_dom"/>
</dbReference>
<dbReference type="GO" id="GO:0000156">
    <property type="term" value="F:phosphorelay response regulator activity"/>
    <property type="evidence" value="ECO:0007669"/>
    <property type="project" value="TreeGrafter"/>
</dbReference>
<evidence type="ECO:0000256" key="1">
    <source>
        <dbReference type="ARBA" id="ARBA00022553"/>
    </source>
</evidence>
<keyword evidence="3" id="KW-0805">Transcription regulation</keyword>
<evidence type="ECO:0000256" key="3">
    <source>
        <dbReference type="ARBA" id="ARBA00023015"/>
    </source>
</evidence>
<evidence type="ECO:0000259" key="7">
    <source>
        <dbReference type="PROSITE" id="PS50110"/>
    </source>
</evidence>
<reference evidence="8 9" key="1">
    <citation type="submission" date="2019-02" db="EMBL/GenBank/DDBJ databases">
        <authorList>
            <person name="Li Y."/>
        </authorList>
    </citation>
    <scope>NUCLEOTIDE SEQUENCE [LARGE SCALE GENOMIC DNA]</scope>
    <source>
        <strain evidence="8 9">30C10-4-7</strain>
    </source>
</reference>
<keyword evidence="5" id="KW-0804">Transcription</keyword>
<dbReference type="SUPFAM" id="SSF52172">
    <property type="entry name" value="CheY-like"/>
    <property type="match status" value="1"/>
</dbReference>